<dbReference type="Proteomes" id="UP001412239">
    <property type="component" value="Unassembled WGS sequence"/>
</dbReference>
<sequence>MASPYQPMENPDTVIEHQTILQDAQNPALDLTPDRPAGDLMWNVHPEWHKHYQDRAERLKAKNSREMQNVEAYWVKRYDALDKEIAEKSTQIGQLENSLKKANMACVKLYDNFNLRGALGAERIVEHAKELNKFHGNCPSGTQAALNVLATTHAFKKILAGEIKARGLDEKDVQSCIPLVYHECSKRAHGNTGMITIYSEDHTSNECAALVAFLKLQSGWGGGLKWREVDER</sequence>
<dbReference type="AlphaFoldDB" id="A0A292Q6H4"/>
<reference evidence="2" key="1">
    <citation type="submission" date="2015-10" db="EMBL/GenBank/DDBJ databases">
        <authorList>
            <person name="Regsiter A."/>
            <person name="william w."/>
        </authorList>
    </citation>
    <scope>NUCLEOTIDE SEQUENCE</scope>
    <source>
        <strain evidence="2">Montdore</strain>
    </source>
</reference>
<protein>
    <submittedName>
        <fullName evidence="2">Uncharacterized protein</fullName>
    </submittedName>
</protein>
<accession>A0A292Q6H4</accession>
<evidence type="ECO:0000256" key="1">
    <source>
        <dbReference type="SAM" id="Coils"/>
    </source>
</evidence>
<keyword evidence="3" id="KW-1185">Reference proteome</keyword>
<keyword evidence="1" id="KW-0175">Coiled coil</keyword>
<evidence type="ECO:0000313" key="3">
    <source>
        <dbReference type="Proteomes" id="UP001412239"/>
    </source>
</evidence>
<proteinExistence type="predicted"/>
<gene>
    <name evidence="2" type="ORF">GSTUAT00000463001</name>
</gene>
<feature type="coiled-coil region" evidence="1">
    <location>
        <begin position="49"/>
        <end position="105"/>
    </location>
</feature>
<dbReference type="EMBL" id="LN890947">
    <property type="protein sequence ID" value="CUS15412.1"/>
    <property type="molecule type" value="Genomic_DNA"/>
</dbReference>
<organism evidence="2 3">
    <name type="scientific">Tuber aestivum</name>
    <name type="common">summer truffle</name>
    <dbReference type="NCBI Taxonomy" id="59557"/>
    <lineage>
        <taxon>Eukaryota</taxon>
        <taxon>Fungi</taxon>
        <taxon>Dikarya</taxon>
        <taxon>Ascomycota</taxon>
        <taxon>Pezizomycotina</taxon>
        <taxon>Pezizomycetes</taxon>
        <taxon>Pezizales</taxon>
        <taxon>Tuberaceae</taxon>
        <taxon>Tuber</taxon>
    </lineage>
</organism>
<name>A0A292Q6H4_9PEZI</name>
<evidence type="ECO:0000313" key="2">
    <source>
        <dbReference type="EMBL" id="CUS15412.1"/>
    </source>
</evidence>